<dbReference type="Gene3D" id="3.30.160.60">
    <property type="entry name" value="Classic Zinc Finger"/>
    <property type="match status" value="1"/>
</dbReference>
<sequence>MSPTFSHGAPLSPDHGTDDQGDLIWVQVRIPKGSSRSPPAQSPNFYQTPDHLTMPDASATFLPPTSWGQDATMMSAVGSFPGITASDATMGWSSNELPMEGGFDAALELELQAYFANPQIDMGEATGFMNYSPELFHGSDGSGALYGTPDFGLGLSVPDAFCPAESAWSAFDTSYSTSSGSCSPATNMSPAFYVPQTAETPSQTQPTLCLSTKPSRQRQRRASPTSPRQDGSSSGNSYCCVLCNKPHIDNRALSRHLWARHPDYAARTKTKSERARCPHCDYSGRADNLARHMKRHAR</sequence>
<proteinExistence type="predicted"/>
<dbReference type="SMART" id="SM00355">
    <property type="entry name" value="ZnF_C2H2"/>
    <property type="match status" value="2"/>
</dbReference>
<gene>
    <name evidence="3" type="ORF">QBC37DRAFT_60355</name>
</gene>
<feature type="region of interest" description="Disordered" evidence="1">
    <location>
        <begin position="197"/>
        <end position="235"/>
    </location>
</feature>
<reference evidence="3" key="2">
    <citation type="submission" date="2023-05" db="EMBL/GenBank/DDBJ databases">
        <authorList>
            <consortium name="Lawrence Berkeley National Laboratory"/>
            <person name="Steindorff A."/>
            <person name="Hensen N."/>
            <person name="Bonometti L."/>
            <person name="Westerberg I."/>
            <person name="Brannstrom I.O."/>
            <person name="Guillou S."/>
            <person name="Cros-Aarteil S."/>
            <person name="Calhoun S."/>
            <person name="Haridas S."/>
            <person name="Kuo A."/>
            <person name="Mondo S."/>
            <person name="Pangilinan J."/>
            <person name="Riley R."/>
            <person name="Labutti K."/>
            <person name="Andreopoulos B."/>
            <person name="Lipzen A."/>
            <person name="Chen C."/>
            <person name="Yanf M."/>
            <person name="Daum C."/>
            <person name="Ng V."/>
            <person name="Clum A."/>
            <person name="Ohm R."/>
            <person name="Martin F."/>
            <person name="Silar P."/>
            <person name="Natvig D."/>
            <person name="Lalanne C."/>
            <person name="Gautier V."/>
            <person name="Ament-Velasquez S.L."/>
            <person name="Kruys A."/>
            <person name="Hutchinson M.I."/>
            <person name="Powell A.J."/>
            <person name="Barry K."/>
            <person name="Miller A.N."/>
            <person name="Grigoriev I.V."/>
            <person name="Debuchy R."/>
            <person name="Gladieux P."/>
            <person name="Thoren M.H."/>
            <person name="Johannesson H."/>
        </authorList>
    </citation>
    <scope>NUCLEOTIDE SEQUENCE</scope>
    <source>
        <strain evidence="3">PSN293</strain>
    </source>
</reference>
<feature type="region of interest" description="Disordered" evidence="1">
    <location>
        <begin position="1"/>
        <end position="21"/>
    </location>
</feature>
<feature type="compositionally biased region" description="Polar residues" evidence="1">
    <location>
        <begin position="197"/>
        <end position="214"/>
    </location>
</feature>
<accession>A0AAN6XYM0</accession>
<dbReference type="EMBL" id="MU858220">
    <property type="protein sequence ID" value="KAK4208991.1"/>
    <property type="molecule type" value="Genomic_DNA"/>
</dbReference>
<evidence type="ECO:0000313" key="3">
    <source>
        <dbReference type="EMBL" id="KAK4208991.1"/>
    </source>
</evidence>
<reference evidence="3" key="1">
    <citation type="journal article" date="2023" name="Mol. Phylogenet. Evol.">
        <title>Genome-scale phylogeny and comparative genomics of the fungal order Sordariales.</title>
        <authorList>
            <person name="Hensen N."/>
            <person name="Bonometti L."/>
            <person name="Westerberg I."/>
            <person name="Brannstrom I.O."/>
            <person name="Guillou S."/>
            <person name="Cros-Aarteil S."/>
            <person name="Calhoun S."/>
            <person name="Haridas S."/>
            <person name="Kuo A."/>
            <person name="Mondo S."/>
            <person name="Pangilinan J."/>
            <person name="Riley R."/>
            <person name="LaButti K."/>
            <person name="Andreopoulos B."/>
            <person name="Lipzen A."/>
            <person name="Chen C."/>
            <person name="Yan M."/>
            <person name="Daum C."/>
            <person name="Ng V."/>
            <person name="Clum A."/>
            <person name="Steindorff A."/>
            <person name="Ohm R.A."/>
            <person name="Martin F."/>
            <person name="Silar P."/>
            <person name="Natvig D.O."/>
            <person name="Lalanne C."/>
            <person name="Gautier V."/>
            <person name="Ament-Velasquez S.L."/>
            <person name="Kruys A."/>
            <person name="Hutchinson M.I."/>
            <person name="Powell A.J."/>
            <person name="Barry K."/>
            <person name="Miller A.N."/>
            <person name="Grigoriev I.V."/>
            <person name="Debuchy R."/>
            <person name="Gladieux P."/>
            <person name="Hiltunen Thoren M."/>
            <person name="Johannesson H."/>
        </authorList>
    </citation>
    <scope>NUCLEOTIDE SEQUENCE</scope>
    <source>
        <strain evidence="3">PSN293</strain>
    </source>
</reference>
<dbReference type="InterPro" id="IPR013087">
    <property type="entry name" value="Znf_C2H2_type"/>
</dbReference>
<feature type="domain" description="C2H2-type" evidence="2">
    <location>
        <begin position="238"/>
        <end position="261"/>
    </location>
</feature>
<feature type="compositionally biased region" description="Polar residues" evidence="1">
    <location>
        <begin position="222"/>
        <end position="235"/>
    </location>
</feature>
<keyword evidence="4" id="KW-1185">Reference proteome</keyword>
<organism evidence="3 4">
    <name type="scientific">Rhypophila decipiens</name>
    <dbReference type="NCBI Taxonomy" id="261697"/>
    <lineage>
        <taxon>Eukaryota</taxon>
        <taxon>Fungi</taxon>
        <taxon>Dikarya</taxon>
        <taxon>Ascomycota</taxon>
        <taxon>Pezizomycotina</taxon>
        <taxon>Sordariomycetes</taxon>
        <taxon>Sordariomycetidae</taxon>
        <taxon>Sordariales</taxon>
        <taxon>Naviculisporaceae</taxon>
        <taxon>Rhypophila</taxon>
    </lineage>
</organism>
<dbReference type="AlphaFoldDB" id="A0AAN6XYM0"/>
<name>A0AAN6XYM0_9PEZI</name>
<feature type="domain" description="C2H2-type" evidence="2">
    <location>
        <begin position="275"/>
        <end position="296"/>
    </location>
</feature>
<dbReference type="Proteomes" id="UP001301769">
    <property type="component" value="Unassembled WGS sequence"/>
</dbReference>
<evidence type="ECO:0000313" key="4">
    <source>
        <dbReference type="Proteomes" id="UP001301769"/>
    </source>
</evidence>
<protein>
    <recommendedName>
        <fullName evidence="2">C2H2-type domain-containing protein</fullName>
    </recommendedName>
</protein>
<evidence type="ECO:0000259" key="2">
    <source>
        <dbReference type="SMART" id="SM00355"/>
    </source>
</evidence>
<evidence type="ECO:0000256" key="1">
    <source>
        <dbReference type="SAM" id="MobiDB-lite"/>
    </source>
</evidence>
<comment type="caution">
    <text evidence="3">The sequence shown here is derived from an EMBL/GenBank/DDBJ whole genome shotgun (WGS) entry which is preliminary data.</text>
</comment>